<dbReference type="InterPro" id="IPR010905">
    <property type="entry name" value="Glyco_hydro_88"/>
</dbReference>
<dbReference type="GO" id="GO:0016787">
    <property type="term" value="F:hydrolase activity"/>
    <property type="evidence" value="ECO:0007669"/>
    <property type="project" value="UniProtKB-KW"/>
</dbReference>
<protein>
    <submittedName>
        <fullName evidence="2">Unsaturated rhamnogalacturonyl hydrolase</fullName>
    </submittedName>
</protein>
<keyword evidence="1 2" id="KW-0378">Hydrolase</keyword>
<dbReference type="InterPro" id="IPR012341">
    <property type="entry name" value="6hp_glycosidase-like_sf"/>
</dbReference>
<dbReference type="PANTHER" id="PTHR33886:SF8">
    <property type="entry name" value="UNSATURATED RHAMNOGALACTURONAN HYDROLASE (EUROFUNG)"/>
    <property type="match status" value="1"/>
</dbReference>
<dbReference type="InterPro" id="IPR029062">
    <property type="entry name" value="Class_I_gatase-like"/>
</dbReference>
<dbReference type="AlphaFoldDB" id="A0A1H4ARC2"/>
<dbReference type="Gene3D" id="1.50.10.10">
    <property type="match status" value="1"/>
</dbReference>
<dbReference type="Gene3D" id="3.40.50.880">
    <property type="match status" value="1"/>
</dbReference>
<dbReference type="SUPFAM" id="SSF48208">
    <property type="entry name" value="Six-hairpin glycosidases"/>
    <property type="match status" value="1"/>
</dbReference>
<evidence type="ECO:0000313" key="2">
    <source>
        <dbReference type="EMBL" id="SEA38284.1"/>
    </source>
</evidence>
<keyword evidence="3" id="KW-1185">Reference proteome</keyword>
<dbReference type="InterPro" id="IPR052043">
    <property type="entry name" value="PolySaccharide_Degr_Enz"/>
</dbReference>
<dbReference type="SUPFAM" id="SSF52317">
    <property type="entry name" value="Class I glutamine amidotransferase-like"/>
    <property type="match status" value="1"/>
</dbReference>
<reference evidence="2 3" key="1">
    <citation type="submission" date="2016-10" db="EMBL/GenBank/DDBJ databases">
        <authorList>
            <person name="de Groot N.N."/>
        </authorList>
    </citation>
    <scope>NUCLEOTIDE SEQUENCE [LARGE SCALE GENOMIC DNA]</scope>
    <source>
        <strain evidence="2 3">Vu-144</strain>
    </source>
</reference>
<dbReference type="Proteomes" id="UP000199041">
    <property type="component" value="Unassembled WGS sequence"/>
</dbReference>
<dbReference type="GO" id="GO:0005975">
    <property type="term" value="P:carbohydrate metabolic process"/>
    <property type="evidence" value="ECO:0007669"/>
    <property type="project" value="InterPro"/>
</dbReference>
<organism evidence="2 3">
    <name type="scientific">Arachidicoccus rhizosphaerae</name>
    <dbReference type="NCBI Taxonomy" id="551991"/>
    <lineage>
        <taxon>Bacteria</taxon>
        <taxon>Pseudomonadati</taxon>
        <taxon>Bacteroidota</taxon>
        <taxon>Chitinophagia</taxon>
        <taxon>Chitinophagales</taxon>
        <taxon>Chitinophagaceae</taxon>
        <taxon>Arachidicoccus</taxon>
    </lineage>
</organism>
<sequence length="685" mass="76422">MFKNRFNGKHKMLLNSGPIPGWRRAVYVAPFMSFMALTSCGQGAGSARQAAHSTVAAVVSPSQGIQADSLARQMARTVMTIWKDPTQSGQHAYKKWSYDEGVVLKGFENIWMLSGDPLYFNYIQHSMDDFVDKNGVIRDYDSLSYKLDDINNGKLLLTLARVTGKKQYWKAATSLRNQLNGQPRTFDGGFWHKKIYPNQMWLDGLYMAAPFYAEYAMVSGEDTAFNDIGKQFVLMERHARDSKTGLLYHGWDASKEQKWANKQTGLSENFWGRAMGWYGMALVDALDYFPENQPYKDSLVQILNRYATAVVKVQDRTSHVWWQVLDKAGDAGNYQEASASCMFVYTLAKGVRKGYLPASYDKAALDGFEGVVKQFVARDSAGNTVLNGTCEVAGLGGKPYRDGTYQYYIGEKTKVNDGKGVGAFLLAATEIQMAADRNYGVKAGKTTKVLLDNFYNNETKVNLAGITQAMHYTFNDRENSGFSLWGDVFESLGARTATLRAAPTRENLKGAAVYMIVDPDTDKETSSPNYVDQAAIENIKAWVKEGGILVLMENDSLNAEFDHFNQLAESFGVHFDGNSLNRVQGHQYEQGAIDIAPDDSIFSGVKQVYIKELSSITLKDPAQAILKTKDGHVAGSLSHFGKGMVLAIGDPWLYNEYVDGRKLPLQFENYKAMRALSKWLLKNSR</sequence>
<proteinExistence type="predicted"/>
<dbReference type="InterPro" id="IPR008928">
    <property type="entry name" value="6-hairpin_glycosidase_sf"/>
</dbReference>
<dbReference type="STRING" id="551991.SAMN05192529_11622"/>
<evidence type="ECO:0000313" key="3">
    <source>
        <dbReference type="Proteomes" id="UP000199041"/>
    </source>
</evidence>
<dbReference type="PANTHER" id="PTHR33886">
    <property type="entry name" value="UNSATURATED RHAMNOGALACTURONAN HYDROLASE (EUROFUNG)"/>
    <property type="match status" value="1"/>
</dbReference>
<dbReference type="EMBL" id="FNQY01000016">
    <property type="protein sequence ID" value="SEA38284.1"/>
    <property type="molecule type" value="Genomic_DNA"/>
</dbReference>
<dbReference type="RefSeq" id="WP_244518915.1">
    <property type="nucleotide sequence ID" value="NZ_FNQY01000016.1"/>
</dbReference>
<dbReference type="Pfam" id="PF07470">
    <property type="entry name" value="Glyco_hydro_88"/>
    <property type="match status" value="1"/>
</dbReference>
<name>A0A1H4ARC2_9BACT</name>
<gene>
    <name evidence="2" type="ORF">SAMN05192529_11622</name>
</gene>
<evidence type="ECO:0000256" key="1">
    <source>
        <dbReference type="ARBA" id="ARBA00022801"/>
    </source>
</evidence>
<accession>A0A1H4ARC2</accession>